<dbReference type="EMBL" id="JASCZI010062032">
    <property type="protein sequence ID" value="MED6139954.1"/>
    <property type="molecule type" value="Genomic_DNA"/>
</dbReference>
<evidence type="ECO:0000313" key="2">
    <source>
        <dbReference type="EMBL" id="MED6139954.1"/>
    </source>
</evidence>
<feature type="non-terminal residue" evidence="2">
    <location>
        <position position="119"/>
    </location>
</feature>
<sequence>MADSANKHTRLKSSSLTPAFKGDAGRHSSSSNHLRQQAPIVPPSKHTQHYIIQLNTPAHNGDPTRKKKSRLGKARNGCQLLLSRDSTVMVCENLGAKPTQEGSDTCCFNGATKTKLLYD</sequence>
<reference evidence="2 3" key="1">
    <citation type="journal article" date="2023" name="Plants (Basel)">
        <title>Bridging the Gap: Combining Genomics and Transcriptomics Approaches to Understand Stylosanthes scabra, an Orphan Legume from the Brazilian Caatinga.</title>
        <authorList>
            <person name="Ferreira-Neto J.R.C."/>
            <person name="da Silva M.D."/>
            <person name="Binneck E."/>
            <person name="de Melo N.F."/>
            <person name="da Silva R.H."/>
            <person name="de Melo A.L.T.M."/>
            <person name="Pandolfi V."/>
            <person name="Bustamante F.O."/>
            <person name="Brasileiro-Vidal A.C."/>
            <person name="Benko-Iseppon A.M."/>
        </authorList>
    </citation>
    <scope>NUCLEOTIDE SEQUENCE [LARGE SCALE GENOMIC DNA]</scope>
    <source>
        <tissue evidence="2">Leaves</tissue>
    </source>
</reference>
<proteinExistence type="predicted"/>
<protein>
    <submittedName>
        <fullName evidence="2">Uncharacterized protein</fullName>
    </submittedName>
</protein>
<comment type="caution">
    <text evidence="2">The sequence shown here is derived from an EMBL/GenBank/DDBJ whole genome shotgun (WGS) entry which is preliminary data.</text>
</comment>
<name>A0ABU6SUW9_9FABA</name>
<dbReference type="Proteomes" id="UP001341840">
    <property type="component" value="Unassembled WGS sequence"/>
</dbReference>
<evidence type="ECO:0000313" key="3">
    <source>
        <dbReference type="Proteomes" id="UP001341840"/>
    </source>
</evidence>
<gene>
    <name evidence="2" type="ORF">PIB30_088636</name>
</gene>
<keyword evidence="3" id="KW-1185">Reference proteome</keyword>
<feature type="region of interest" description="Disordered" evidence="1">
    <location>
        <begin position="1"/>
        <end position="75"/>
    </location>
</feature>
<organism evidence="2 3">
    <name type="scientific">Stylosanthes scabra</name>
    <dbReference type="NCBI Taxonomy" id="79078"/>
    <lineage>
        <taxon>Eukaryota</taxon>
        <taxon>Viridiplantae</taxon>
        <taxon>Streptophyta</taxon>
        <taxon>Embryophyta</taxon>
        <taxon>Tracheophyta</taxon>
        <taxon>Spermatophyta</taxon>
        <taxon>Magnoliopsida</taxon>
        <taxon>eudicotyledons</taxon>
        <taxon>Gunneridae</taxon>
        <taxon>Pentapetalae</taxon>
        <taxon>rosids</taxon>
        <taxon>fabids</taxon>
        <taxon>Fabales</taxon>
        <taxon>Fabaceae</taxon>
        <taxon>Papilionoideae</taxon>
        <taxon>50 kb inversion clade</taxon>
        <taxon>dalbergioids sensu lato</taxon>
        <taxon>Dalbergieae</taxon>
        <taxon>Pterocarpus clade</taxon>
        <taxon>Stylosanthes</taxon>
    </lineage>
</organism>
<evidence type="ECO:0000256" key="1">
    <source>
        <dbReference type="SAM" id="MobiDB-lite"/>
    </source>
</evidence>
<accession>A0ABU6SUW9</accession>